<evidence type="ECO:0000256" key="4">
    <source>
        <dbReference type="ARBA" id="ARBA00022989"/>
    </source>
</evidence>
<keyword evidence="3" id="KW-0812">Transmembrane</keyword>
<evidence type="ECO:0000256" key="5">
    <source>
        <dbReference type="ARBA" id="ARBA00023136"/>
    </source>
</evidence>
<dbReference type="EMBL" id="JXLN01012539">
    <property type="protein sequence ID" value="KPM08598.1"/>
    <property type="molecule type" value="Genomic_DNA"/>
</dbReference>
<proteinExistence type="inferred from homology"/>
<organism evidence="6 7">
    <name type="scientific">Sarcoptes scabiei</name>
    <name type="common">Itch mite</name>
    <name type="synonym">Acarus scabiei</name>
    <dbReference type="NCBI Taxonomy" id="52283"/>
    <lineage>
        <taxon>Eukaryota</taxon>
        <taxon>Metazoa</taxon>
        <taxon>Ecdysozoa</taxon>
        <taxon>Arthropoda</taxon>
        <taxon>Chelicerata</taxon>
        <taxon>Arachnida</taxon>
        <taxon>Acari</taxon>
        <taxon>Acariformes</taxon>
        <taxon>Sarcoptiformes</taxon>
        <taxon>Astigmata</taxon>
        <taxon>Psoroptidia</taxon>
        <taxon>Sarcoptoidea</taxon>
        <taxon>Sarcoptidae</taxon>
        <taxon>Sarcoptinae</taxon>
        <taxon>Sarcoptes</taxon>
    </lineage>
</organism>
<dbReference type="OrthoDB" id="10052506at2759"/>
<evidence type="ECO:0000256" key="3">
    <source>
        <dbReference type="ARBA" id="ARBA00022692"/>
    </source>
</evidence>
<dbReference type="VEuPathDB" id="VectorBase:SSCA007258"/>
<evidence type="ECO:0000313" key="7">
    <source>
        <dbReference type="Proteomes" id="UP000616769"/>
    </source>
</evidence>
<name>A0A132ACA1_SARSC</name>
<keyword evidence="4" id="KW-1133">Transmembrane helix</keyword>
<comment type="subcellular location">
    <subcellularLocation>
        <location evidence="1">Membrane</location>
        <topology evidence="1">Single-pass membrane protein</topology>
    </subcellularLocation>
</comment>
<accession>A0A132ACA1</accession>
<protein>
    <submittedName>
        <fullName evidence="6">UPF07small integral membrane protein 12-like protein</fullName>
    </submittedName>
</protein>
<comment type="caution">
    <text evidence="6">The sequence shown here is derived from an EMBL/GenBank/DDBJ whole genome shotgun (WGS) entry which is preliminary data.</text>
</comment>
<dbReference type="Proteomes" id="UP000616769">
    <property type="component" value="Unassembled WGS sequence"/>
</dbReference>
<dbReference type="InterPro" id="IPR031933">
    <property type="entry name" value="UPF0767"/>
</dbReference>
<sequence>MFPVALIIGTIGYNIEWTIRDRNKSIGDQKPSVESERNERLLKQLDSIDDLTKVDELKKKKFISKTIFEQNLSPSLKPSS</sequence>
<gene>
    <name evidence="6" type="ORF">QR98_0071200</name>
</gene>
<comment type="similarity">
    <text evidence="2">Belongs to the SMIM12 family.</text>
</comment>
<keyword evidence="5" id="KW-0472">Membrane</keyword>
<evidence type="ECO:0000313" key="6">
    <source>
        <dbReference type="EMBL" id="KPM08598.1"/>
    </source>
</evidence>
<dbReference type="AlphaFoldDB" id="A0A132ACA1"/>
<dbReference type="PANTHER" id="PTHR28599">
    <property type="entry name" value="SMALL INTEGRAL MEMBRANE PROTEIN 12"/>
    <property type="match status" value="1"/>
</dbReference>
<evidence type="ECO:0000256" key="2">
    <source>
        <dbReference type="ARBA" id="ARBA00007304"/>
    </source>
</evidence>
<dbReference type="GO" id="GO:0016020">
    <property type="term" value="C:membrane"/>
    <property type="evidence" value="ECO:0007669"/>
    <property type="project" value="UniProtKB-SubCell"/>
</dbReference>
<reference evidence="6 7" key="1">
    <citation type="journal article" date="2015" name="Parasit. Vectors">
        <title>Draft genome of the scabies mite.</title>
        <authorList>
            <person name="Rider S.D.Jr."/>
            <person name="Morgan M.S."/>
            <person name="Arlian L.G."/>
        </authorList>
    </citation>
    <scope>NUCLEOTIDE SEQUENCE [LARGE SCALE GENOMIC DNA]</scope>
    <source>
        <strain evidence="6">Arlian Lab</strain>
    </source>
</reference>
<dbReference type="PANTHER" id="PTHR28599:SF1">
    <property type="entry name" value="SMALL INTEGRAL MEMBRANE PROTEIN 12"/>
    <property type="match status" value="1"/>
</dbReference>
<evidence type="ECO:0000256" key="1">
    <source>
        <dbReference type="ARBA" id="ARBA00004167"/>
    </source>
</evidence>
<dbReference type="Pfam" id="PF15990">
    <property type="entry name" value="UPF0767"/>
    <property type="match status" value="1"/>
</dbReference>